<dbReference type="PANTHER" id="PTHR46060:SF1">
    <property type="entry name" value="MARINER MOS1 TRANSPOSASE-LIKE PROTEIN"/>
    <property type="match status" value="1"/>
</dbReference>
<dbReference type="Proteomes" id="UP001235939">
    <property type="component" value="Chromosome 08"/>
</dbReference>
<evidence type="ECO:0008006" key="3">
    <source>
        <dbReference type="Google" id="ProtNLM"/>
    </source>
</evidence>
<evidence type="ECO:0000313" key="1">
    <source>
        <dbReference type="EMBL" id="UYV70891.1"/>
    </source>
</evidence>
<name>A0ABY6KRT4_9ARAC</name>
<proteinExistence type="predicted"/>
<reference evidence="1 2" key="1">
    <citation type="submission" date="2022-01" db="EMBL/GenBank/DDBJ databases">
        <title>A chromosomal length assembly of Cordylochernes scorpioides.</title>
        <authorList>
            <person name="Zeh D."/>
            <person name="Zeh J."/>
        </authorList>
    </citation>
    <scope>NUCLEOTIDE SEQUENCE [LARGE SCALE GENOMIC DNA]</scope>
    <source>
        <strain evidence="1">IN4F17</strain>
        <tissue evidence="1">Whole Body</tissue>
    </source>
</reference>
<dbReference type="Gene3D" id="3.30.420.10">
    <property type="entry name" value="Ribonuclease H-like superfamily/Ribonuclease H"/>
    <property type="match status" value="1"/>
</dbReference>
<accession>A0ABY6KRT4</accession>
<keyword evidence="2" id="KW-1185">Reference proteome</keyword>
<dbReference type="EMBL" id="CP092870">
    <property type="protein sequence ID" value="UYV70891.1"/>
    <property type="molecule type" value="Genomic_DNA"/>
</dbReference>
<dbReference type="InterPro" id="IPR052709">
    <property type="entry name" value="Transposase-MT_Hybrid"/>
</dbReference>
<organism evidence="1 2">
    <name type="scientific">Cordylochernes scorpioides</name>
    <dbReference type="NCBI Taxonomy" id="51811"/>
    <lineage>
        <taxon>Eukaryota</taxon>
        <taxon>Metazoa</taxon>
        <taxon>Ecdysozoa</taxon>
        <taxon>Arthropoda</taxon>
        <taxon>Chelicerata</taxon>
        <taxon>Arachnida</taxon>
        <taxon>Pseudoscorpiones</taxon>
        <taxon>Cheliferoidea</taxon>
        <taxon>Chernetidae</taxon>
        <taxon>Cordylochernes</taxon>
    </lineage>
</organism>
<evidence type="ECO:0000313" key="2">
    <source>
        <dbReference type="Proteomes" id="UP001235939"/>
    </source>
</evidence>
<sequence>MLTKGVRFHHDNARPDTAHQTTALIEEFGWELVSHPPYSPDVAPSDFHLFPELKKNLGGTQFQDNDELEEAVLGFLRGQAAEFFDSGFHKWRHRGERMLNSCVMHRLLVLHRVLWYGAVLDITLALL</sequence>
<gene>
    <name evidence="1" type="ORF">LAZ67_8001006</name>
</gene>
<dbReference type="PANTHER" id="PTHR46060">
    <property type="entry name" value="MARINER MOS1 TRANSPOSASE-LIKE PROTEIN"/>
    <property type="match status" value="1"/>
</dbReference>
<protein>
    <recommendedName>
        <fullName evidence="3">Histone-lysine N-methyltransferase SETMAR</fullName>
    </recommendedName>
</protein>
<dbReference type="InterPro" id="IPR036397">
    <property type="entry name" value="RNaseH_sf"/>
</dbReference>